<evidence type="ECO:0000313" key="3">
    <source>
        <dbReference type="EMBL" id="OAT08903.1"/>
    </source>
</evidence>
<dbReference type="EMBL" id="GG657456">
    <property type="protein sequence ID" value="OAT08903.1"/>
    <property type="molecule type" value="Genomic_DNA"/>
</dbReference>
<dbReference type="Proteomes" id="UP000002038">
    <property type="component" value="Unassembled WGS sequence"/>
</dbReference>
<keyword evidence="5" id="KW-1185">Reference proteome</keyword>
<gene>
    <name evidence="3" type="ORF">BDBG_04502</name>
</gene>
<sequence length="327" mass="35903">MGFMAAFLYSQLFVTPKYPTASFANQTIVITGSNTGLGLEAARHFARLNAKKIIIAVRNVAAGEKAKELIETSSGRANICEVWELDLASYASIKAFAQRASTELPRIDVLLENAGIATHNYDTAEGHERTITINVIGTFLLGLLLLPKLKESATQTSPMKPRWCIVTSEVHVPAEFPEWKSPNTFEKLGDTKTLNKKERFEVSKLLEILVVREIAPKLADSGVILNLINPGFCQSGLMREFHWLVLVIKTMLTHIMVRTTEVGSRTLVAAAAEGDESHGTYMVDGKVSNRHLSAFVKSEDGKIAGKKVWEELKAILENIVPGVSGKL</sequence>
<protein>
    <submittedName>
        <fullName evidence="3 4">Short-chain dehydrogenase/reductase</fullName>
    </submittedName>
</protein>
<dbReference type="AlphaFoldDB" id="A0A179UM65"/>
<dbReference type="PANTHER" id="PTHR43157">
    <property type="entry name" value="PHOSPHATIDYLINOSITOL-GLYCAN BIOSYNTHESIS CLASS F PROTEIN-RELATED"/>
    <property type="match status" value="1"/>
</dbReference>
<dbReference type="VEuPathDB" id="FungiDB:BDBG_04502"/>
<proteinExistence type="inferred from homology"/>
<organism evidence="3 5">
    <name type="scientific">Blastomyces gilchristii (strain SLH14081)</name>
    <name type="common">Blastomyces dermatitidis</name>
    <dbReference type="NCBI Taxonomy" id="559298"/>
    <lineage>
        <taxon>Eukaryota</taxon>
        <taxon>Fungi</taxon>
        <taxon>Dikarya</taxon>
        <taxon>Ascomycota</taxon>
        <taxon>Pezizomycotina</taxon>
        <taxon>Eurotiomycetes</taxon>
        <taxon>Eurotiomycetidae</taxon>
        <taxon>Onygenales</taxon>
        <taxon>Ajellomycetaceae</taxon>
        <taxon>Blastomyces</taxon>
    </lineage>
</organism>
<name>A0A179UM65_BLAGS</name>
<dbReference type="SUPFAM" id="SSF51735">
    <property type="entry name" value="NAD(P)-binding Rossmann-fold domains"/>
    <property type="match status" value="1"/>
</dbReference>
<dbReference type="PANTHER" id="PTHR43157:SF31">
    <property type="entry name" value="PHOSPHATIDYLINOSITOL-GLYCAN BIOSYNTHESIS CLASS F PROTEIN"/>
    <property type="match status" value="1"/>
</dbReference>
<evidence type="ECO:0000256" key="1">
    <source>
        <dbReference type="ARBA" id="ARBA00006484"/>
    </source>
</evidence>
<accession>A0A179UM65</accession>
<dbReference type="InterPro" id="IPR002347">
    <property type="entry name" value="SDR_fam"/>
</dbReference>
<reference evidence="3" key="1">
    <citation type="submission" date="2009-02" db="EMBL/GenBank/DDBJ databases">
        <title>The Genome Sequence of Blastomyces dermatitidis strain SLH14081.</title>
        <authorList>
            <consortium name="The Broad Institute Genome Sequencing Platform"/>
            <consortium name="Broad Institute Microbial Sequencing Center."/>
            <person name="Champion M."/>
            <person name="Cuomo C."/>
            <person name="Ma L.-J."/>
            <person name="Henn M.R."/>
            <person name="Klein B."/>
            <person name="Goldman B."/>
            <person name="Young S."/>
            <person name="Kodira C.D."/>
            <person name="Zeng Q."/>
            <person name="Koehrsen M."/>
            <person name="Alvarado L."/>
            <person name="Berlin A.M."/>
            <person name="Heiman D.I."/>
            <person name="Hepburn T.A."/>
            <person name="Saif S."/>
            <person name="Shea T.D."/>
            <person name="Shenoy N."/>
            <person name="Sykes S."/>
            <person name="Galagan J."/>
            <person name="Nusbaum C."/>
            <person name="Birren B."/>
        </authorList>
    </citation>
    <scope>NUCLEOTIDE SEQUENCE</scope>
    <source>
        <strain evidence="3">SLH14081</strain>
    </source>
</reference>
<dbReference type="EMBL" id="GG657456">
    <property type="protein sequence ID" value="OAT08904.1"/>
    <property type="molecule type" value="Genomic_DNA"/>
</dbReference>
<dbReference type="InterPro" id="IPR036291">
    <property type="entry name" value="NAD(P)-bd_dom_sf"/>
</dbReference>
<dbReference type="KEGG" id="bgh:BDBG_04502"/>
<dbReference type="Gene3D" id="3.40.50.720">
    <property type="entry name" value="NAD(P)-binding Rossmann-like Domain"/>
    <property type="match status" value="1"/>
</dbReference>
<evidence type="ECO:0000313" key="5">
    <source>
        <dbReference type="Proteomes" id="UP000002038"/>
    </source>
</evidence>
<evidence type="ECO:0000256" key="2">
    <source>
        <dbReference type="ARBA" id="ARBA00023002"/>
    </source>
</evidence>
<dbReference type="PRINTS" id="PR00081">
    <property type="entry name" value="GDHRDH"/>
</dbReference>
<reference evidence="5" key="2">
    <citation type="journal article" date="2015" name="PLoS Genet.">
        <title>The dynamic genome and transcriptome of the human fungal pathogen Blastomyces and close relative Emmonsia.</title>
        <authorList>
            <person name="Munoz J.F."/>
            <person name="Gauthier G.M."/>
            <person name="Desjardins C.A."/>
            <person name="Gallo J.E."/>
            <person name="Holder J."/>
            <person name="Sullivan T.D."/>
            <person name="Marty A.J."/>
            <person name="Carmen J.C."/>
            <person name="Chen Z."/>
            <person name="Ding L."/>
            <person name="Gujja S."/>
            <person name="Magrini V."/>
            <person name="Misas E."/>
            <person name="Mitreva M."/>
            <person name="Priest M."/>
            <person name="Saif S."/>
            <person name="Whiston E.A."/>
            <person name="Young S."/>
            <person name="Zeng Q."/>
            <person name="Goldman W.E."/>
            <person name="Mardis E.R."/>
            <person name="Taylor J.W."/>
            <person name="McEwen J.G."/>
            <person name="Clay O.K."/>
            <person name="Klein B.S."/>
            <person name="Cuomo C.A."/>
        </authorList>
    </citation>
    <scope>NUCLEOTIDE SEQUENCE [LARGE SCALE GENOMIC DNA]</scope>
    <source>
        <strain evidence="5">SLH14081</strain>
    </source>
</reference>
<dbReference type="GeneID" id="8509530"/>
<dbReference type="GO" id="GO:0016491">
    <property type="term" value="F:oxidoreductase activity"/>
    <property type="evidence" value="ECO:0007669"/>
    <property type="project" value="UniProtKB-KW"/>
</dbReference>
<dbReference type="RefSeq" id="XP_002624638.1">
    <property type="nucleotide sequence ID" value="XM_002624592.2"/>
</dbReference>
<comment type="similarity">
    <text evidence="1">Belongs to the short-chain dehydrogenases/reductases (SDR) family.</text>
</comment>
<keyword evidence="2" id="KW-0560">Oxidoreductase</keyword>
<evidence type="ECO:0000313" key="4">
    <source>
        <dbReference type="EMBL" id="OAT08904.1"/>
    </source>
</evidence>
<dbReference type="RefSeq" id="XP_031578537.1">
    <property type="nucleotide sequence ID" value="XM_031721697.1"/>
</dbReference>
<dbReference type="Pfam" id="PF00106">
    <property type="entry name" value="adh_short"/>
    <property type="match status" value="1"/>
</dbReference>
<dbReference type="OrthoDB" id="542013at2759"/>